<dbReference type="GO" id="GO:0006412">
    <property type="term" value="P:translation"/>
    <property type="evidence" value="ECO:0007669"/>
    <property type="project" value="InterPro"/>
</dbReference>
<dbReference type="SUPFAM" id="SSF50104">
    <property type="entry name" value="Translation proteins SH3-like domain"/>
    <property type="match status" value="1"/>
</dbReference>
<dbReference type="GO" id="GO:0022625">
    <property type="term" value="C:cytosolic large ribosomal subunit"/>
    <property type="evidence" value="ECO:0007669"/>
    <property type="project" value="TreeGrafter"/>
</dbReference>
<dbReference type="AlphaFoldDB" id="A0A1F5G7B7"/>
<sequence length="90" mass="10254">MKNNIFEVGDTVKVTFKAPDGAKIRVTPFDGRVIAYRGTGGSKTFTVRKVMSSNVAVERIFPVDSPLIEHVKVIKKEKVRRAKLYYLRRK</sequence>
<comment type="similarity">
    <text evidence="1 4">Belongs to the bacterial ribosomal protein bL19 family.</text>
</comment>
<dbReference type="PANTHER" id="PTHR15680:SF9">
    <property type="entry name" value="LARGE RIBOSOMAL SUBUNIT PROTEIN BL19M"/>
    <property type="match status" value="1"/>
</dbReference>
<keyword evidence="3 4" id="KW-0687">Ribonucleoprotein</keyword>
<evidence type="ECO:0000313" key="5">
    <source>
        <dbReference type="EMBL" id="OGD87739.1"/>
    </source>
</evidence>
<dbReference type="PANTHER" id="PTHR15680">
    <property type="entry name" value="RIBOSOMAL PROTEIN L19"/>
    <property type="match status" value="1"/>
</dbReference>
<name>A0A1F5G7B7_9BACT</name>
<evidence type="ECO:0000256" key="4">
    <source>
        <dbReference type="RuleBase" id="RU000559"/>
    </source>
</evidence>
<comment type="caution">
    <text evidence="5">The sequence shown here is derived from an EMBL/GenBank/DDBJ whole genome shotgun (WGS) entry which is preliminary data.</text>
</comment>
<protein>
    <recommendedName>
        <fullName evidence="4">50S ribosomal protein L19</fullName>
    </recommendedName>
</protein>
<dbReference type="InterPro" id="IPR001857">
    <property type="entry name" value="Ribosomal_bL19"/>
</dbReference>
<gene>
    <name evidence="5" type="ORF">A2693_03355</name>
</gene>
<dbReference type="InterPro" id="IPR038657">
    <property type="entry name" value="Ribosomal_bL19_sf"/>
</dbReference>
<evidence type="ECO:0000256" key="2">
    <source>
        <dbReference type="ARBA" id="ARBA00022980"/>
    </source>
</evidence>
<dbReference type="InterPro" id="IPR008991">
    <property type="entry name" value="Translation_prot_SH3-like_sf"/>
</dbReference>
<dbReference type="NCBIfam" id="TIGR01024">
    <property type="entry name" value="rplS_bact"/>
    <property type="match status" value="1"/>
</dbReference>
<proteinExistence type="inferred from homology"/>
<dbReference type="Pfam" id="PF01245">
    <property type="entry name" value="Ribosomal_L19"/>
    <property type="match status" value="1"/>
</dbReference>
<dbReference type="GO" id="GO:0003735">
    <property type="term" value="F:structural constituent of ribosome"/>
    <property type="evidence" value="ECO:0007669"/>
    <property type="project" value="InterPro"/>
</dbReference>
<evidence type="ECO:0000313" key="6">
    <source>
        <dbReference type="Proteomes" id="UP000178577"/>
    </source>
</evidence>
<dbReference type="Gene3D" id="2.30.30.790">
    <property type="match status" value="1"/>
</dbReference>
<evidence type="ECO:0000256" key="1">
    <source>
        <dbReference type="ARBA" id="ARBA00005781"/>
    </source>
</evidence>
<dbReference type="Proteomes" id="UP000178577">
    <property type="component" value="Unassembled WGS sequence"/>
</dbReference>
<comment type="function">
    <text evidence="4">This protein is located at the 30S-50S ribosomal subunit interface and may play a role in the structure and function of the aminoacyl-tRNA binding site.</text>
</comment>
<evidence type="ECO:0000256" key="3">
    <source>
        <dbReference type="ARBA" id="ARBA00023274"/>
    </source>
</evidence>
<dbReference type="EMBL" id="MFAY01000054">
    <property type="protein sequence ID" value="OGD87739.1"/>
    <property type="molecule type" value="Genomic_DNA"/>
</dbReference>
<keyword evidence="2 5" id="KW-0689">Ribosomal protein</keyword>
<reference evidence="5 6" key="1">
    <citation type="journal article" date="2016" name="Nat. Commun.">
        <title>Thousands of microbial genomes shed light on interconnected biogeochemical processes in an aquifer system.</title>
        <authorList>
            <person name="Anantharaman K."/>
            <person name="Brown C.T."/>
            <person name="Hug L.A."/>
            <person name="Sharon I."/>
            <person name="Castelle C.J."/>
            <person name="Probst A.J."/>
            <person name="Thomas B.C."/>
            <person name="Singh A."/>
            <person name="Wilkins M.J."/>
            <person name="Karaoz U."/>
            <person name="Brodie E.L."/>
            <person name="Williams K.H."/>
            <person name="Hubbard S.S."/>
            <person name="Banfield J.F."/>
        </authorList>
    </citation>
    <scope>NUCLEOTIDE SEQUENCE [LARGE SCALE GENOMIC DNA]</scope>
</reference>
<organism evidence="5 6">
    <name type="scientific">Candidatus Curtissbacteria bacterium RIFCSPHIGHO2_01_FULL_40_12</name>
    <dbReference type="NCBI Taxonomy" id="1797710"/>
    <lineage>
        <taxon>Bacteria</taxon>
        <taxon>Candidatus Curtissiibacteriota</taxon>
    </lineage>
</organism>
<dbReference type="PRINTS" id="PR00061">
    <property type="entry name" value="RIBOSOMALL19"/>
</dbReference>
<accession>A0A1F5G7B7</accession>